<dbReference type="SUPFAM" id="SSF47413">
    <property type="entry name" value="lambda repressor-like DNA-binding domains"/>
    <property type="match status" value="1"/>
</dbReference>
<dbReference type="CDD" id="cd00093">
    <property type="entry name" value="HTH_XRE"/>
    <property type="match status" value="1"/>
</dbReference>
<evidence type="ECO:0000313" key="1">
    <source>
        <dbReference type="EMBL" id="DAG02234.1"/>
    </source>
</evidence>
<sequence length="78" mass="8797">MNGREIIKAIMEQRGISNIEYAKELGITRAAIWDRLDTQKSRKDIPVSMLSSMAKVLGYKVVIVPMEVKIKSGYVVDN</sequence>
<dbReference type="Gene3D" id="1.10.260.40">
    <property type="entry name" value="lambda repressor-like DNA-binding domains"/>
    <property type="match status" value="1"/>
</dbReference>
<accession>A0A8S5V645</accession>
<dbReference type="GO" id="GO:0003677">
    <property type="term" value="F:DNA binding"/>
    <property type="evidence" value="ECO:0007669"/>
    <property type="project" value="InterPro"/>
</dbReference>
<protein>
    <submittedName>
        <fullName evidence="1">Regulatory protein</fullName>
    </submittedName>
</protein>
<dbReference type="EMBL" id="BK016207">
    <property type="protein sequence ID" value="DAG02234.1"/>
    <property type="molecule type" value="Genomic_DNA"/>
</dbReference>
<organism evidence="1">
    <name type="scientific">Siphoviridae sp. ctmqu18</name>
    <dbReference type="NCBI Taxonomy" id="2825655"/>
    <lineage>
        <taxon>Viruses</taxon>
        <taxon>Duplodnaviria</taxon>
        <taxon>Heunggongvirae</taxon>
        <taxon>Uroviricota</taxon>
        <taxon>Caudoviricetes</taxon>
    </lineage>
</organism>
<reference evidence="1" key="1">
    <citation type="journal article" date="2021" name="Proc. Natl. Acad. Sci. U.S.A.">
        <title>A Catalog of Tens of Thousands of Viruses from Human Metagenomes Reveals Hidden Associations with Chronic Diseases.</title>
        <authorList>
            <person name="Tisza M.J."/>
            <person name="Buck C.B."/>
        </authorList>
    </citation>
    <scope>NUCLEOTIDE SEQUENCE</scope>
    <source>
        <strain evidence="1">Ctmqu18</strain>
    </source>
</reference>
<dbReference type="Pfam" id="PF13412">
    <property type="entry name" value="HTH_24"/>
    <property type="match status" value="1"/>
</dbReference>
<name>A0A8S5V645_9CAUD</name>
<proteinExistence type="predicted"/>
<dbReference type="InterPro" id="IPR010982">
    <property type="entry name" value="Lambda_DNA-bd_dom_sf"/>
</dbReference>
<dbReference type="InterPro" id="IPR001387">
    <property type="entry name" value="Cro/C1-type_HTH"/>
</dbReference>